<dbReference type="SUPFAM" id="SSF46785">
    <property type="entry name" value="Winged helix' DNA-binding domain"/>
    <property type="match status" value="1"/>
</dbReference>
<dbReference type="EMBL" id="JAMRYU010000006">
    <property type="protein sequence ID" value="MDC4239877.1"/>
    <property type="molecule type" value="Genomic_DNA"/>
</dbReference>
<dbReference type="InterPro" id="IPR036390">
    <property type="entry name" value="WH_DNA-bd_sf"/>
</dbReference>
<dbReference type="PROSITE" id="PS51118">
    <property type="entry name" value="HTH_HXLR"/>
    <property type="match status" value="1"/>
</dbReference>
<evidence type="ECO:0000256" key="1">
    <source>
        <dbReference type="ARBA" id="ARBA00023015"/>
    </source>
</evidence>
<evidence type="ECO:0000256" key="2">
    <source>
        <dbReference type="ARBA" id="ARBA00023125"/>
    </source>
</evidence>
<dbReference type="Proteomes" id="UP001141183">
    <property type="component" value="Unassembled WGS sequence"/>
</dbReference>
<reference evidence="5" key="1">
    <citation type="submission" date="2022-05" db="EMBL/GenBank/DDBJ databases">
        <title>Draft genome sequence of Clostridium tertium strain CP3 isolated from Peru.</title>
        <authorList>
            <person name="Hurtado R."/>
            <person name="Lima L."/>
            <person name="Sousa T."/>
            <person name="Jaiswal A.K."/>
            <person name="Tiwari S."/>
            <person name="Maturrano L."/>
            <person name="Brenig B."/>
            <person name="Azevedo V."/>
        </authorList>
    </citation>
    <scope>NUCLEOTIDE SEQUENCE</scope>
    <source>
        <strain evidence="5">CP3</strain>
    </source>
</reference>
<dbReference type="AlphaFoldDB" id="A0A9X3XMM2"/>
<keyword evidence="2" id="KW-0238">DNA-binding</keyword>
<proteinExistence type="predicted"/>
<organism evidence="5 6">
    <name type="scientific">Clostridium tertium</name>
    <dbReference type="NCBI Taxonomy" id="1559"/>
    <lineage>
        <taxon>Bacteria</taxon>
        <taxon>Bacillati</taxon>
        <taxon>Bacillota</taxon>
        <taxon>Clostridia</taxon>
        <taxon>Eubacteriales</taxon>
        <taxon>Clostridiaceae</taxon>
        <taxon>Clostridium</taxon>
    </lineage>
</organism>
<evidence type="ECO:0000313" key="5">
    <source>
        <dbReference type="EMBL" id="MDC4239877.1"/>
    </source>
</evidence>
<evidence type="ECO:0000313" key="6">
    <source>
        <dbReference type="Proteomes" id="UP001141183"/>
    </source>
</evidence>
<dbReference type="InterPro" id="IPR002577">
    <property type="entry name" value="HTH_HxlR"/>
</dbReference>
<sequence>MSNYIEKKEINEEDVKYALDILSGKWKLKIMIEIWKNESIRFNQLEKNVDGISSLMLTRCLRELVEYKIIERKQFNEIPPHVEYSLTKLGKSICPIIHSLEEWGNKVKSEINKK</sequence>
<protein>
    <submittedName>
        <fullName evidence="5">Helix-turn-helix transcriptional regulator</fullName>
    </submittedName>
</protein>
<comment type="caution">
    <text evidence="5">The sequence shown here is derived from an EMBL/GenBank/DDBJ whole genome shotgun (WGS) entry which is preliminary data.</text>
</comment>
<dbReference type="GeneID" id="93044858"/>
<dbReference type="GO" id="GO:0003677">
    <property type="term" value="F:DNA binding"/>
    <property type="evidence" value="ECO:0007669"/>
    <property type="project" value="UniProtKB-KW"/>
</dbReference>
<gene>
    <name evidence="5" type="ORF">NE398_06830</name>
</gene>
<evidence type="ECO:0000256" key="3">
    <source>
        <dbReference type="ARBA" id="ARBA00023163"/>
    </source>
</evidence>
<dbReference type="RefSeq" id="WP_097034197.1">
    <property type="nucleotide sequence ID" value="NZ_BAAACM010000021.1"/>
</dbReference>
<keyword evidence="6" id="KW-1185">Reference proteome</keyword>
<keyword evidence="1" id="KW-0805">Transcription regulation</keyword>
<dbReference type="InterPro" id="IPR036388">
    <property type="entry name" value="WH-like_DNA-bd_sf"/>
</dbReference>
<dbReference type="Pfam" id="PF01638">
    <property type="entry name" value="HxlR"/>
    <property type="match status" value="1"/>
</dbReference>
<dbReference type="PANTHER" id="PTHR33204">
    <property type="entry name" value="TRANSCRIPTIONAL REGULATOR, MARR FAMILY"/>
    <property type="match status" value="1"/>
</dbReference>
<dbReference type="Gene3D" id="1.10.10.10">
    <property type="entry name" value="Winged helix-like DNA-binding domain superfamily/Winged helix DNA-binding domain"/>
    <property type="match status" value="1"/>
</dbReference>
<name>A0A9X3XMM2_9CLOT</name>
<accession>A0A9X3XMM2</accession>
<evidence type="ECO:0000259" key="4">
    <source>
        <dbReference type="PROSITE" id="PS51118"/>
    </source>
</evidence>
<keyword evidence="3" id="KW-0804">Transcription</keyword>
<feature type="domain" description="HTH hxlR-type" evidence="4">
    <location>
        <begin position="12"/>
        <end position="112"/>
    </location>
</feature>